<keyword evidence="1" id="KW-0677">Repeat</keyword>
<feature type="compositionally biased region" description="Pro residues" evidence="4">
    <location>
        <begin position="182"/>
        <end position="195"/>
    </location>
</feature>
<feature type="region of interest" description="Disordered" evidence="4">
    <location>
        <begin position="304"/>
        <end position="364"/>
    </location>
</feature>
<keyword evidence="2" id="KW-0227">DNA damage</keyword>
<dbReference type="GO" id="GO:0005654">
    <property type="term" value="C:nucleoplasm"/>
    <property type="evidence" value="ECO:0007669"/>
    <property type="project" value="TreeGrafter"/>
</dbReference>
<dbReference type="SMART" id="SM00727">
    <property type="entry name" value="STI1"/>
    <property type="match status" value="1"/>
</dbReference>
<feature type="domain" description="Ubiquitin-like" evidence="6">
    <location>
        <begin position="1"/>
        <end position="83"/>
    </location>
</feature>
<dbReference type="InterPro" id="IPR015360">
    <property type="entry name" value="XPC-bd"/>
</dbReference>
<dbReference type="InterPro" id="IPR036353">
    <property type="entry name" value="XPC-bd_sf"/>
</dbReference>
<evidence type="ECO:0000256" key="4">
    <source>
        <dbReference type="SAM" id="MobiDB-lite"/>
    </source>
</evidence>
<dbReference type="GO" id="GO:0006289">
    <property type="term" value="P:nucleotide-excision repair"/>
    <property type="evidence" value="ECO:0007669"/>
    <property type="project" value="InterPro"/>
</dbReference>
<keyword evidence="8" id="KW-1185">Reference proteome</keyword>
<feature type="region of interest" description="Disordered" evidence="4">
    <location>
        <begin position="79"/>
        <end position="128"/>
    </location>
</feature>
<dbReference type="Gene3D" id="1.10.10.540">
    <property type="entry name" value="XPC-binding domain"/>
    <property type="match status" value="1"/>
</dbReference>
<gene>
    <name evidence="7" type="primary">RAD23B</name>
    <name evidence="7" type="ORF">SNAT2548_LOCUS21598</name>
</gene>
<dbReference type="GO" id="GO:0043130">
    <property type="term" value="F:ubiquitin binding"/>
    <property type="evidence" value="ECO:0007669"/>
    <property type="project" value="TreeGrafter"/>
</dbReference>
<dbReference type="Gene3D" id="3.10.20.90">
    <property type="entry name" value="Phosphatidylinositol 3-kinase Catalytic Subunit, Chain A, domain 1"/>
    <property type="match status" value="1"/>
</dbReference>
<dbReference type="AlphaFoldDB" id="A0A812QP31"/>
<dbReference type="EMBL" id="CAJNDS010002258">
    <property type="protein sequence ID" value="CAE7396738.1"/>
    <property type="molecule type" value="Genomic_DNA"/>
</dbReference>
<feature type="domain" description="UBA" evidence="5">
    <location>
        <begin position="130"/>
        <end position="170"/>
    </location>
</feature>
<evidence type="ECO:0000313" key="8">
    <source>
        <dbReference type="Proteomes" id="UP000604046"/>
    </source>
</evidence>
<dbReference type="SUPFAM" id="SSF54236">
    <property type="entry name" value="Ubiquitin-like"/>
    <property type="match status" value="1"/>
</dbReference>
<name>A0A812QP31_9DINO</name>
<feature type="compositionally biased region" description="Pro residues" evidence="4">
    <location>
        <begin position="84"/>
        <end position="93"/>
    </location>
</feature>
<evidence type="ECO:0000313" key="7">
    <source>
        <dbReference type="EMBL" id="CAE7396738.1"/>
    </source>
</evidence>
<dbReference type="FunFam" id="1.10.8.10:FF:000003">
    <property type="entry name" value="UV excision repair protein RAD23 homolog"/>
    <property type="match status" value="1"/>
</dbReference>
<dbReference type="PANTHER" id="PTHR10621:SF0">
    <property type="entry name" value="UV EXCISION REPAIR PROTEIN RAD23"/>
    <property type="match status" value="1"/>
</dbReference>
<dbReference type="SUPFAM" id="SSF46934">
    <property type="entry name" value="UBA-like"/>
    <property type="match status" value="1"/>
</dbReference>
<dbReference type="PANTHER" id="PTHR10621">
    <property type="entry name" value="UV EXCISION REPAIR PROTEIN RAD23"/>
    <property type="match status" value="1"/>
</dbReference>
<reference evidence="7" key="1">
    <citation type="submission" date="2021-02" db="EMBL/GenBank/DDBJ databases">
        <authorList>
            <person name="Dougan E. K."/>
            <person name="Rhodes N."/>
            <person name="Thang M."/>
            <person name="Chan C."/>
        </authorList>
    </citation>
    <scope>NUCLEOTIDE SEQUENCE</scope>
</reference>
<sequence length="364" mass="38643">MKLQVKPLLTCCTLKGEAFDLEVDPSITAEVLKAMIFERKPDMPAELQKVLHKGKVLQDEQTLEDRGVVDGDFVVIMMTKPKDPAPPPAPPAAEPESAAASAASADPAAPPAPALPAPAAPAAAGPGAGAVDESQVQILTEMGFPADLVRQCLRAAFGHPDRAVEYLTSGIPTHLQHLASGRPPPPKAPPAPPSQPGFGGAMPQMSRPMPAQPADTGPLAALANNPRFNALRQAVQQHPSTLNQVLTLIHKGDPNMINLIAENQEEFVRLLAQPLSATDPISWRALILAVLAAALAGHLQGCAEETTPDETDPHDGHDHDGPCPHGDCDDDHDNHTDDDHDNHTDDHDHDNHTDDDNHTDNHTD</sequence>
<proteinExistence type="predicted"/>
<protein>
    <submittedName>
        <fullName evidence="7">RAD23B protein</fullName>
    </submittedName>
</protein>
<evidence type="ECO:0000256" key="1">
    <source>
        <dbReference type="ARBA" id="ARBA00022737"/>
    </source>
</evidence>
<feature type="region of interest" description="Disordered" evidence="4">
    <location>
        <begin position="175"/>
        <end position="221"/>
    </location>
</feature>
<dbReference type="Pfam" id="PF00627">
    <property type="entry name" value="UBA"/>
    <property type="match status" value="1"/>
</dbReference>
<dbReference type="InterPro" id="IPR009060">
    <property type="entry name" value="UBA-like_sf"/>
</dbReference>
<dbReference type="Pfam" id="PF00240">
    <property type="entry name" value="ubiquitin"/>
    <property type="match status" value="1"/>
</dbReference>
<feature type="compositionally biased region" description="Pro residues" evidence="4">
    <location>
        <begin position="108"/>
        <end position="119"/>
    </location>
</feature>
<dbReference type="CDD" id="cd01805">
    <property type="entry name" value="Ubl_Rad23"/>
    <property type="match status" value="1"/>
</dbReference>
<feature type="compositionally biased region" description="Basic and acidic residues" evidence="4">
    <location>
        <begin position="311"/>
        <end position="322"/>
    </location>
</feature>
<evidence type="ECO:0000259" key="5">
    <source>
        <dbReference type="PROSITE" id="PS50030"/>
    </source>
</evidence>
<evidence type="ECO:0000256" key="3">
    <source>
        <dbReference type="ARBA" id="ARBA00023204"/>
    </source>
</evidence>
<accession>A0A812QP31</accession>
<keyword evidence="3" id="KW-0234">DNA repair</keyword>
<dbReference type="SMART" id="SM00213">
    <property type="entry name" value="UBQ"/>
    <property type="match status" value="1"/>
</dbReference>
<dbReference type="SUPFAM" id="SSF101238">
    <property type="entry name" value="XPC-binding domain"/>
    <property type="match status" value="1"/>
</dbReference>
<dbReference type="GO" id="GO:0070628">
    <property type="term" value="F:proteasome binding"/>
    <property type="evidence" value="ECO:0007669"/>
    <property type="project" value="TreeGrafter"/>
</dbReference>
<dbReference type="PROSITE" id="PS50053">
    <property type="entry name" value="UBIQUITIN_2"/>
    <property type="match status" value="1"/>
</dbReference>
<feature type="compositionally biased region" description="Basic and acidic residues" evidence="4">
    <location>
        <begin position="332"/>
        <end position="364"/>
    </location>
</feature>
<dbReference type="SMART" id="SM00165">
    <property type="entry name" value="UBA"/>
    <property type="match status" value="1"/>
</dbReference>
<dbReference type="GO" id="GO:0031593">
    <property type="term" value="F:polyubiquitin modification-dependent protein binding"/>
    <property type="evidence" value="ECO:0007669"/>
    <property type="project" value="TreeGrafter"/>
</dbReference>
<organism evidence="7 8">
    <name type="scientific">Symbiodinium natans</name>
    <dbReference type="NCBI Taxonomy" id="878477"/>
    <lineage>
        <taxon>Eukaryota</taxon>
        <taxon>Sar</taxon>
        <taxon>Alveolata</taxon>
        <taxon>Dinophyceae</taxon>
        <taxon>Suessiales</taxon>
        <taxon>Symbiodiniaceae</taxon>
        <taxon>Symbiodinium</taxon>
    </lineage>
</organism>
<dbReference type="GO" id="GO:0005829">
    <property type="term" value="C:cytosol"/>
    <property type="evidence" value="ECO:0007669"/>
    <property type="project" value="TreeGrafter"/>
</dbReference>
<feature type="compositionally biased region" description="Low complexity" evidence="4">
    <location>
        <begin position="94"/>
        <end position="107"/>
    </location>
</feature>
<comment type="caution">
    <text evidence="7">The sequence shown here is derived from an EMBL/GenBank/DDBJ whole genome shotgun (WGS) entry which is preliminary data.</text>
</comment>
<dbReference type="OrthoDB" id="419317at2759"/>
<dbReference type="PROSITE" id="PS50030">
    <property type="entry name" value="UBA"/>
    <property type="match status" value="1"/>
</dbReference>
<dbReference type="Gene3D" id="1.10.8.10">
    <property type="entry name" value="DNA helicase RuvA subunit, C-terminal domain"/>
    <property type="match status" value="1"/>
</dbReference>
<evidence type="ECO:0000256" key="2">
    <source>
        <dbReference type="ARBA" id="ARBA00022763"/>
    </source>
</evidence>
<evidence type="ECO:0000259" key="6">
    <source>
        <dbReference type="PROSITE" id="PS50053"/>
    </source>
</evidence>
<dbReference type="InterPro" id="IPR015940">
    <property type="entry name" value="UBA"/>
</dbReference>
<dbReference type="InterPro" id="IPR000626">
    <property type="entry name" value="Ubiquitin-like_dom"/>
</dbReference>
<dbReference type="GO" id="GO:0043161">
    <property type="term" value="P:proteasome-mediated ubiquitin-dependent protein catabolic process"/>
    <property type="evidence" value="ECO:0007669"/>
    <property type="project" value="InterPro"/>
</dbReference>
<dbReference type="Proteomes" id="UP000604046">
    <property type="component" value="Unassembled WGS sequence"/>
</dbReference>
<dbReference type="Pfam" id="PF09280">
    <property type="entry name" value="XPC-binding"/>
    <property type="match status" value="1"/>
</dbReference>
<dbReference type="InterPro" id="IPR006636">
    <property type="entry name" value="STI1_HS-bd"/>
</dbReference>
<dbReference type="GO" id="GO:0003684">
    <property type="term" value="F:damaged DNA binding"/>
    <property type="evidence" value="ECO:0007669"/>
    <property type="project" value="InterPro"/>
</dbReference>
<dbReference type="InterPro" id="IPR029071">
    <property type="entry name" value="Ubiquitin-like_domsf"/>
</dbReference>